<dbReference type="AlphaFoldDB" id="A0AAV3PLL8"/>
<dbReference type="EMBL" id="BAABME010001929">
    <property type="protein sequence ID" value="GAA0152168.1"/>
    <property type="molecule type" value="Genomic_DNA"/>
</dbReference>
<proteinExistence type="predicted"/>
<gene>
    <name evidence="1" type="ORF">LIER_10716</name>
</gene>
<protein>
    <submittedName>
        <fullName evidence="1">Uncharacterized protein</fullName>
    </submittedName>
</protein>
<dbReference type="SUPFAM" id="SSF56219">
    <property type="entry name" value="DNase I-like"/>
    <property type="match status" value="1"/>
</dbReference>
<dbReference type="InterPro" id="IPR036691">
    <property type="entry name" value="Endo/exonu/phosph_ase_sf"/>
</dbReference>
<name>A0AAV3PLL8_LITER</name>
<accession>A0AAV3PLL8</accession>
<keyword evidence="2" id="KW-1185">Reference proteome</keyword>
<evidence type="ECO:0000313" key="2">
    <source>
        <dbReference type="Proteomes" id="UP001454036"/>
    </source>
</evidence>
<organism evidence="1 2">
    <name type="scientific">Lithospermum erythrorhizon</name>
    <name type="common">Purple gromwell</name>
    <name type="synonym">Lithospermum officinale var. erythrorhizon</name>
    <dbReference type="NCBI Taxonomy" id="34254"/>
    <lineage>
        <taxon>Eukaryota</taxon>
        <taxon>Viridiplantae</taxon>
        <taxon>Streptophyta</taxon>
        <taxon>Embryophyta</taxon>
        <taxon>Tracheophyta</taxon>
        <taxon>Spermatophyta</taxon>
        <taxon>Magnoliopsida</taxon>
        <taxon>eudicotyledons</taxon>
        <taxon>Gunneridae</taxon>
        <taxon>Pentapetalae</taxon>
        <taxon>asterids</taxon>
        <taxon>lamiids</taxon>
        <taxon>Boraginales</taxon>
        <taxon>Boraginaceae</taxon>
        <taxon>Boraginoideae</taxon>
        <taxon>Lithospermeae</taxon>
        <taxon>Lithospermum</taxon>
    </lineage>
</organism>
<comment type="caution">
    <text evidence="1">The sequence shown here is derived from an EMBL/GenBank/DDBJ whole genome shotgun (WGS) entry which is preliminary data.</text>
</comment>
<dbReference type="PANTHER" id="PTHR33710">
    <property type="entry name" value="BNAC02G09200D PROTEIN"/>
    <property type="match status" value="1"/>
</dbReference>
<evidence type="ECO:0000313" key="1">
    <source>
        <dbReference type="EMBL" id="GAA0152168.1"/>
    </source>
</evidence>
<sequence length="106" mass="12663">MEHPCKGNEFTWCRNWKEKSLLRRLDRVLCNKRWFEVTISSKVNVPATSISYHCPLDVALHQGLRRDPRPFKYFALWAKHETYNNLVKEAWRSELRGMELMCYSGS</sequence>
<dbReference type="Proteomes" id="UP001454036">
    <property type="component" value="Unassembled WGS sequence"/>
</dbReference>
<dbReference type="PANTHER" id="PTHR33710:SF71">
    <property type="entry name" value="ENDONUCLEASE_EXONUCLEASE_PHOSPHATASE DOMAIN-CONTAINING PROTEIN"/>
    <property type="match status" value="1"/>
</dbReference>
<reference evidence="1 2" key="1">
    <citation type="submission" date="2024-01" db="EMBL/GenBank/DDBJ databases">
        <title>The complete chloroplast genome sequence of Lithospermum erythrorhizon: insights into the phylogenetic relationship among Boraginaceae species and the maternal lineages of purple gromwells.</title>
        <authorList>
            <person name="Okada T."/>
            <person name="Watanabe K."/>
        </authorList>
    </citation>
    <scope>NUCLEOTIDE SEQUENCE [LARGE SCALE GENOMIC DNA]</scope>
</reference>